<reference evidence="12 13" key="2">
    <citation type="submission" date="2020-07" db="EMBL/GenBank/DDBJ databases">
        <title>Genome assembly of wild tea tree DASZ reveals pedigree and selection history of tea varieties.</title>
        <authorList>
            <person name="Zhang W."/>
        </authorList>
    </citation>
    <scope>NUCLEOTIDE SEQUENCE [LARGE SCALE GENOMIC DNA]</scope>
    <source>
        <strain evidence="13">cv. G240</strain>
        <tissue evidence="12">Leaf</tissue>
    </source>
</reference>
<reference evidence="13" key="1">
    <citation type="journal article" date="2020" name="Nat. Commun.">
        <title>Genome assembly of wild tea tree DASZ reveals pedigree and selection history of tea varieties.</title>
        <authorList>
            <person name="Zhang W."/>
            <person name="Zhang Y."/>
            <person name="Qiu H."/>
            <person name="Guo Y."/>
            <person name="Wan H."/>
            <person name="Zhang X."/>
            <person name="Scossa F."/>
            <person name="Alseekh S."/>
            <person name="Zhang Q."/>
            <person name="Wang P."/>
            <person name="Xu L."/>
            <person name="Schmidt M.H."/>
            <person name="Jia X."/>
            <person name="Li D."/>
            <person name="Zhu A."/>
            <person name="Guo F."/>
            <person name="Chen W."/>
            <person name="Ni D."/>
            <person name="Usadel B."/>
            <person name="Fernie A.R."/>
            <person name="Wen W."/>
        </authorList>
    </citation>
    <scope>NUCLEOTIDE SEQUENCE [LARGE SCALE GENOMIC DNA]</scope>
    <source>
        <strain evidence="13">cv. G240</strain>
    </source>
</reference>
<dbReference type="Proteomes" id="UP000593564">
    <property type="component" value="Unassembled WGS sequence"/>
</dbReference>
<dbReference type="InterPro" id="IPR005828">
    <property type="entry name" value="MFS_sugar_transport-like"/>
</dbReference>
<dbReference type="AlphaFoldDB" id="A0A7J7HG41"/>
<keyword evidence="8 10" id="KW-0472">Membrane</keyword>
<dbReference type="CDD" id="cd17358">
    <property type="entry name" value="MFS_GLUT6_8_Class3_like"/>
    <property type="match status" value="1"/>
</dbReference>
<dbReference type="PANTHER" id="PTHR48021">
    <property type="match status" value="1"/>
</dbReference>
<dbReference type="InterPro" id="IPR020846">
    <property type="entry name" value="MFS_dom"/>
</dbReference>
<feature type="transmembrane region" description="Helical" evidence="10">
    <location>
        <begin position="393"/>
        <end position="413"/>
    </location>
</feature>
<feature type="transmembrane region" description="Helical" evidence="10">
    <location>
        <begin position="419"/>
        <end position="439"/>
    </location>
</feature>
<evidence type="ECO:0000256" key="10">
    <source>
        <dbReference type="SAM" id="Phobius"/>
    </source>
</evidence>
<evidence type="ECO:0000256" key="5">
    <source>
        <dbReference type="ARBA" id="ARBA00022597"/>
    </source>
</evidence>
<evidence type="ECO:0000256" key="6">
    <source>
        <dbReference type="ARBA" id="ARBA00022692"/>
    </source>
</evidence>
<comment type="caution">
    <text evidence="12">The sequence shown here is derived from an EMBL/GenBank/DDBJ whole genome shotgun (WGS) entry which is preliminary data.</text>
</comment>
<dbReference type="PANTHER" id="PTHR48021:SF25">
    <property type="entry name" value="SUGAR TRANSPORTER ERD6-LIKE 5"/>
    <property type="match status" value="1"/>
</dbReference>
<feature type="transmembrane region" description="Helical" evidence="10">
    <location>
        <begin position="105"/>
        <end position="123"/>
    </location>
</feature>
<comment type="similarity">
    <text evidence="2">Belongs to the major facilitator superfamily. Sugar transporter (TC 2.A.1.1) family.</text>
</comment>
<comment type="subcellular location">
    <subcellularLocation>
        <location evidence="1">Cell membrane</location>
        <topology evidence="1">Multi-pass membrane protein</topology>
    </subcellularLocation>
</comment>
<keyword evidence="5" id="KW-0762">Sugar transport</keyword>
<keyword evidence="6 10" id="KW-0812">Transmembrane</keyword>
<comment type="similarity">
    <text evidence="9">Belongs to the major facilitator superfamily. Phosphate:H(+) symporter (TC 2.A.1.9) family.</text>
</comment>
<evidence type="ECO:0000256" key="9">
    <source>
        <dbReference type="ARBA" id="ARBA00044504"/>
    </source>
</evidence>
<proteinExistence type="inferred from homology"/>
<dbReference type="FunFam" id="1.20.1250.20:FF:000218">
    <property type="entry name" value="facilitated trehalose transporter Tret1"/>
    <property type="match status" value="1"/>
</dbReference>
<dbReference type="EMBL" id="JACBKZ010000004">
    <property type="protein sequence ID" value="KAF5951457.1"/>
    <property type="molecule type" value="Genomic_DNA"/>
</dbReference>
<feature type="transmembrane region" description="Helical" evidence="10">
    <location>
        <begin position="164"/>
        <end position="187"/>
    </location>
</feature>
<keyword evidence="7 10" id="KW-1133">Transmembrane helix</keyword>
<feature type="transmembrane region" description="Helical" evidence="10">
    <location>
        <begin position="135"/>
        <end position="152"/>
    </location>
</feature>
<dbReference type="Pfam" id="PF00083">
    <property type="entry name" value="Sugar_tr"/>
    <property type="match status" value="1"/>
</dbReference>
<evidence type="ECO:0000313" key="13">
    <source>
        <dbReference type="Proteomes" id="UP000593564"/>
    </source>
</evidence>
<feature type="transmembrane region" description="Helical" evidence="10">
    <location>
        <begin position="290"/>
        <end position="312"/>
    </location>
</feature>
<evidence type="ECO:0000256" key="3">
    <source>
        <dbReference type="ARBA" id="ARBA00022448"/>
    </source>
</evidence>
<accession>A0A7J7HG41</accession>
<keyword evidence="4" id="KW-1003">Cell membrane</keyword>
<organism evidence="12 13">
    <name type="scientific">Camellia sinensis</name>
    <name type="common">Tea plant</name>
    <name type="synonym">Thea sinensis</name>
    <dbReference type="NCBI Taxonomy" id="4442"/>
    <lineage>
        <taxon>Eukaryota</taxon>
        <taxon>Viridiplantae</taxon>
        <taxon>Streptophyta</taxon>
        <taxon>Embryophyta</taxon>
        <taxon>Tracheophyta</taxon>
        <taxon>Spermatophyta</taxon>
        <taxon>Magnoliopsida</taxon>
        <taxon>eudicotyledons</taxon>
        <taxon>Gunneridae</taxon>
        <taxon>Pentapetalae</taxon>
        <taxon>asterids</taxon>
        <taxon>Ericales</taxon>
        <taxon>Theaceae</taxon>
        <taxon>Camellia</taxon>
    </lineage>
</organism>
<feature type="transmembrane region" description="Helical" evidence="10">
    <location>
        <begin position="35"/>
        <end position="57"/>
    </location>
</feature>
<evidence type="ECO:0000259" key="11">
    <source>
        <dbReference type="PROSITE" id="PS50850"/>
    </source>
</evidence>
<dbReference type="GO" id="GO:0051119">
    <property type="term" value="F:sugar transmembrane transporter activity"/>
    <property type="evidence" value="ECO:0007669"/>
    <property type="project" value="InterPro"/>
</dbReference>
<sequence>MEEEVATTRSLLLAEEMADINDGGDAGGSSSSTTAVLLFGTFVAICGLFAYGCASGYSSPAQSGIMEDLGLSTVEYSVFASVMTIGGMLGAIVSGKLTDLTGRRGAIWFSDIFITVGWLAILLAEDAWSLDLGRLSMGFGYGILPYAAHVYIAEITPKNIRGGFAAAGSIMVCGGLAFMFFVGNIFTWRTLAIFGMMPCLAKIGRESELEDTIHRLRGKNVDIYAEVTAIREYTKTFQQLSKANILTLFERRYAHPLIIGVGLMSLQQFGGTNGLLYYASSIFEAAGCSATVGTTAMAVIQIPFTALCIFLMDKSGRRPLLMVCAAGTCLGNILVGLAFLFQDLHLPMELSTTLVLSGVTVYSACMSLGMNGIPWVILAEIFPINIRGSAGSFVTFVYWFSSWIVSYCFNFLFEWSSAGIFFVFATICGSTVLFVAKLVPETKGRSLEEIQASMIHL</sequence>
<evidence type="ECO:0000256" key="7">
    <source>
        <dbReference type="ARBA" id="ARBA00022989"/>
    </source>
</evidence>
<dbReference type="PRINTS" id="PR00171">
    <property type="entry name" value="SUGRTRNSPORT"/>
</dbReference>
<evidence type="ECO:0000256" key="2">
    <source>
        <dbReference type="ARBA" id="ARBA00010992"/>
    </source>
</evidence>
<evidence type="ECO:0000313" key="12">
    <source>
        <dbReference type="EMBL" id="KAF5951457.1"/>
    </source>
</evidence>
<feature type="transmembrane region" description="Helical" evidence="10">
    <location>
        <begin position="361"/>
        <end position="381"/>
    </location>
</feature>
<dbReference type="SUPFAM" id="SSF103473">
    <property type="entry name" value="MFS general substrate transporter"/>
    <property type="match status" value="1"/>
</dbReference>
<evidence type="ECO:0000256" key="4">
    <source>
        <dbReference type="ARBA" id="ARBA00022475"/>
    </source>
</evidence>
<feature type="transmembrane region" description="Helical" evidence="10">
    <location>
        <begin position="319"/>
        <end position="341"/>
    </location>
</feature>
<dbReference type="InterPro" id="IPR044775">
    <property type="entry name" value="MFS_ERD6/Tret1-like"/>
</dbReference>
<protein>
    <recommendedName>
        <fullName evidence="11">Major facilitator superfamily (MFS) profile domain-containing protein</fullName>
    </recommendedName>
</protein>
<evidence type="ECO:0000256" key="1">
    <source>
        <dbReference type="ARBA" id="ARBA00004651"/>
    </source>
</evidence>
<feature type="transmembrane region" description="Helical" evidence="10">
    <location>
        <begin position="69"/>
        <end position="93"/>
    </location>
</feature>
<dbReference type="InterPro" id="IPR036259">
    <property type="entry name" value="MFS_trans_sf"/>
</dbReference>
<dbReference type="GO" id="GO:0005886">
    <property type="term" value="C:plasma membrane"/>
    <property type="evidence" value="ECO:0007669"/>
    <property type="project" value="UniProtKB-SubCell"/>
</dbReference>
<dbReference type="InterPro" id="IPR050549">
    <property type="entry name" value="MFS_Trehalose_Transporter"/>
</dbReference>
<feature type="domain" description="Major facilitator superfamily (MFS) profile" evidence="11">
    <location>
        <begin position="33"/>
        <end position="443"/>
    </location>
</feature>
<keyword evidence="13" id="KW-1185">Reference proteome</keyword>
<gene>
    <name evidence="12" type="ORF">HYC85_009401</name>
</gene>
<evidence type="ECO:0000256" key="8">
    <source>
        <dbReference type="ARBA" id="ARBA00023136"/>
    </source>
</evidence>
<name>A0A7J7HG41_CAMSI</name>
<dbReference type="PROSITE" id="PS50850">
    <property type="entry name" value="MFS"/>
    <property type="match status" value="1"/>
</dbReference>
<dbReference type="Gene3D" id="1.20.1250.20">
    <property type="entry name" value="MFS general substrate transporter like domains"/>
    <property type="match status" value="1"/>
</dbReference>
<dbReference type="InterPro" id="IPR003663">
    <property type="entry name" value="Sugar/inositol_transpt"/>
</dbReference>
<keyword evidence="3" id="KW-0813">Transport</keyword>